<organism evidence="2 3">
    <name type="scientific">Araneus ventricosus</name>
    <name type="common">Orbweaver spider</name>
    <name type="synonym">Epeira ventricosa</name>
    <dbReference type="NCBI Taxonomy" id="182803"/>
    <lineage>
        <taxon>Eukaryota</taxon>
        <taxon>Metazoa</taxon>
        <taxon>Ecdysozoa</taxon>
        <taxon>Arthropoda</taxon>
        <taxon>Chelicerata</taxon>
        <taxon>Arachnida</taxon>
        <taxon>Araneae</taxon>
        <taxon>Araneomorphae</taxon>
        <taxon>Entelegynae</taxon>
        <taxon>Araneoidea</taxon>
        <taxon>Araneidae</taxon>
        <taxon>Araneus</taxon>
    </lineage>
</organism>
<sequence>MPSSASPSQVPTYPRFIKTQHQWPSLQVPKPKARLLRPAYEGPRLHNKHGTLNADKGGSGGTKSDPFQLGVCAAQSKDGRPSAG</sequence>
<accession>A0A4Y2DV40</accession>
<evidence type="ECO:0000313" key="3">
    <source>
        <dbReference type="Proteomes" id="UP000499080"/>
    </source>
</evidence>
<name>A0A4Y2DV40_ARAVE</name>
<gene>
    <name evidence="2" type="ORF">AVEN_230227_1</name>
</gene>
<dbReference type="Proteomes" id="UP000499080">
    <property type="component" value="Unassembled WGS sequence"/>
</dbReference>
<keyword evidence="3" id="KW-1185">Reference proteome</keyword>
<dbReference type="AlphaFoldDB" id="A0A4Y2DV40"/>
<proteinExistence type="predicted"/>
<reference evidence="2 3" key="1">
    <citation type="journal article" date="2019" name="Sci. Rep.">
        <title>Orb-weaving spider Araneus ventricosus genome elucidates the spidroin gene catalogue.</title>
        <authorList>
            <person name="Kono N."/>
            <person name="Nakamura H."/>
            <person name="Ohtoshi R."/>
            <person name="Moran D.A.P."/>
            <person name="Shinohara A."/>
            <person name="Yoshida Y."/>
            <person name="Fujiwara M."/>
            <person name="Mori M."/>
            <person name="Tomita M."/>
            <person name="Arakawa K."/>
        </authorList>
    </citation>
    <scope>NUCLEOTIDE SEQUENCE [LARGE SCALE GENOMIC DNA]</scope>
</reference>
<evidence type="ECO:0000313" key="2">
    <source>
        <dbReference type="EMBL" id="GBM20631.1"/>
    </source>
</evidence>
<feature type="region of interest" description="Disordered" evidence="1">
    <location>
        <begin position="41"/>
        <end position="84"/>
    </location>
</feature>
<protein>
    <submittedName>
        <fullName evidence="2">Uncharacterized protein</fullName>
    </submittedName>
</protein>
<evidence type="ECO:0000256" key="1">
    <source>
        <dbReference type="SAM" id="MobiDB-lite"/>
    </source>
</evidence>
<comment type="caution">
    <text evidence="2">The sequence shown here is derived from an EMBL/GenBank/DDBJ whole genome shotgun (WGS) entry which is preliminary data.</text>
</comment>
<dbReference type="EMBL" id="BGPR01000445">
    <property type="protein sequence ID" value="GBM20631.1"/>
    <property type="molecule type" value="Genomic_DNA"/>
</dbReference>